<keyword evidence="1" id="KW-1133">Transmembrane helix</keyword>
<feature type="transmembrane region" description="Helical" evidence="1">
    <location>
        <begin position="156"/>
        <end position="173"/>
    </location>
</feature>
<keyword evidence="1" id="KW-0812">Transmembrane</keyword>
<dbReference type="EMBL" id="JACEIP010000010">
    <property type="protein sequence ID" value="MBA4542965.1"/>
    <property type="molecule type" value="Genomic_DNA"/>
</dbReference>
<dbReference type="OrthoDB" id="2988117at2"/>
<evidence type="ECO:0000313" key="3">
    <source>
        <dbReference type="Proteomes" id="UP000530514"/>
    </source>
</evidence>
<reference evidence="2 3" key="1">
    <citation type="submission" date="2020-07" db="EMBL/GenBank/DDBJ databases">
        <authorList>
            <person name="Feng H."/>
        </authorList>
    </citation>
    <scope>NUCLEOTIDE SEQUENCE [LARGE SCALE GENOMIC DNA]</scope>
    <source>
        <strain evidence="3">s-11</strain>
    </source>
</reference>
<accession>A0A7W1XA82</accession>
<evidence type="ECO:0000313" key="2">
    <source>
        <dbReference type="EMBL" id="MBA4542965.1"/>
    </source>
</evidence>
<feature type="transmembrane region" description="Helical" evidence="1">
    <location>
        <begin position="6"/>
        <end position="22"/>
    </location>
</feature>
<keyword evidence="3" id="KW-1185">Reference proteome</keyword>
<keyword evidence="1" id="KW-0472">Membrane</keyword>
<proteinExistence type="predicted"/>
<dbReference type="AlphaFoldDB" id="A0A7W1XA82"/>
<dbReference type="Proteomes" id="UP000530514">
    <property type="component" value="Unassembled WGS sequence"/>
</dbReference>
<organism evidence="2 3">
    <name type="scientific">Thermoactinomyces daqus</name>
    <dbReference type="NCBI Taxonomy" id="1329516"/>
    <lineage>
        <taxon>Bacteria</taxon>
        <taxon>Bacillati</taxon>
        <taxon>Bacillota</taxon>
        <taxon>Bacilli</taxon>
        <taxon>Bacillales</taxon>
        <taxon>Thermoactinomycetaceae</taxon>
        <taxon>Thermoactinomyces</taxon>
    </lineage>
</organism>
<gene>
    <name evidence="2" type="ORF">H1164_08620</name>
</gene>
<dbReference type="RefSeq" id="WP_152568602.1">
    <property type="nucleotide sequence ID" value="NZ_JACEIP010000010.1"/>
</dbReference>
<protein>
    <submittedName>
        <fullName evidence="2">Uncharacterized protein</fullName>
    </submittedName>
</protein>
<sequence>MAKPGDTLVLFLLIGVILYFIIRQIPLSGAKWGKKEEEPVQIKGEVPDLLRAHGFEVMHFKERVPLVFGVDDAVYESRIFIDYIARREDELYVVVVARDRKPLRMSGAGLRDFFLPYYLLVQPDGILYVDKEKKTVKVVHLEIPELTFSKKSRRKWPLYATAVVLLLFIIWLVQ</sequence>
<evidence type="ECO:0000256" key="1">
    <source>
        <dbReference type="SAM" id="Phobius"/>
    </source>
</evidence>
<comment type="caution">
    <text evidence="2">The sequence shown here is derived from an EMBL/GenBank/DDBJ whole genome shotgun (WGS) entry which is preliminary data.</text>
</comment>
<name>A0A7W1XA82_9BACL</name>